<evidence type="ECO:0000313" key="3">
    <source>
        <dbReference type="Proteomes" id="UP000597338"/>
    </source>
</evidence>
<protein>
    <recommendedName>
        <fullName evidence="4">DUF4271 domain-containing protein</fullName>
    </recommendedName>
</protein>
<keyword evidence="1" id="KW-1133">Transmembrane helix</keyword>
<comment type="caution">
    <text evidence="2">The sequence shown here is derived from an EMBL/GenBank/DDBJ whole genome shotgun (WGS) entry which is preliminary data.</text>
</comment>
<keyword evidence="1" id="KW-0812">Transmembrane</keyword>
<feature type="transmembrane region" description="Helical" evidence="1">
    <location>
        <begin position="92"/>
        <end position="111"/>
    </location>
</feature>
<gene>
    <name evidence="2" type="ORF">GCM10011386_40730</name>
</gene>
<dbReference type="Pfam" id="PF14093">
    <property type="entry name" value="DUF4271"/>
    <property type="match status" value="1"/>
</dbReference>
<feature type="transmembrane region" description="Helical" evidence="1">
    <location>
        <begin position="243"/>
        <end position="261"/>
    </location>
</feature>
<evidence type="ECO:0000313" key="2">
    <source>
        <dbReference type="EMBL" id="GGC44247.1"/>
    </source>
</evidence>
<keyword evidence="1" id="KW-0472">Membrane</keyword>
<feature type="transmembrane region" description="Helical" evidence="1">
    <location>
        <begin position="214"/>
        <end position="236"/>
    </location>
</feature>
<proteinExistence type="predicted"/>
<dbReference type="EMBL" id="BMIK01000021">
    <property type="protein sequence ID" value="GGC44247.1"/>
    <property type="molecule type" value="Genomic_DNA"/>
</dbReference>
<accession>A0ABQ1MPY3</accession>
<evidence type="ECO:0000256" key="1">
    <source>
        <dbReference type="SAM" id="Phobius"/>
    </source>
</evidence>
<sequence>MQQPRYLSAKDSIREAKIAQERRLADSIKRVQDSLVMQFIGMPDPDRPNQLADSVRKLVVVQNGDFLSWLDFARSLEQQVETDHEKAAREQWVIVVIGLLLLLLGVVRVSFPNEVLSIIQAFYNDRMLLQINKEDTLYSSWPFVFLYVLFGFAVGLFIYVCNLYYLQGGYQRGLDTFLGISIFVMLLFILKIIVTRFLGVVFDVQRIVREYVSILYLSYFNAALVFLPVVLILSLVPQTQMVWVVPAALTIVLGLFIFRFAKTAANVLTNHRFSKFYLFMYLCCLEIAPVLILVKVLGN</sequence>
<evidence type="ECO:0008006" key="4">
    <source>
        <dbReference type="Google" id="ProtNLM"/>
    </source>
</evidence>
<feature type="transmembrane region" description="Helical" evidence="1">
    <location>
        <begin position="276"/>
        <end position="297"/>
    </location>
</feature>
<name>A0ABQ1MPY3_9SPHI</name>
<feature type="transmembrane region" description="Helical" evidence="1">
    <location>
        <begin position="177"/>
        <end position="202"/>
    </location>
</feature>
<feature type="transmembrane region" description="Helical" evidence="1">
    <location>
        <begin position="144"/>
        <end position="165"/>
    </location>
</feature>
<dbReference type="InterPro" id="IPR025367">
    <property type="entry name" value="DUF4271"/>
</dbReference>
<keyword evidence="3" id="KW-1185">Reference proteome</keyword>
<organism evidence="2 3">
    <name type="scientific">Parapedobacter defluvii</name>
    <dbReference type="NCBI Taxonomy" id="2045106"/>
    <lineage>
        <taxon>Bacteria</taxon>
        <taxon>Pseudomonadati</taxon>
        <taxon>Bacteroidota</taxon>
        <taxon>Sphingobacteriia</taxon>
        <taxon>Sphingobacteriales</taxon>
        <taxon>Sphingobacteriaceae</taxon>
        <taxon>Parapedobacter</taxon>
    </lineage>
</organism>
<dbReference type="Proteomes" id="UP000597338">
    <property type="component" value="Unassembled WGS sequence"/>
</dbReference>
<reference evidence="3" key="1">
    <citation type="journal article" date="2019" name="Int. J. Syst. Evol. Microbiol.">
        <title>The Global Catalogue of Microorganisms (GCM) 10K type strain sequencing project: providing services to taxonomists for standard genome sequencing and annotation.</title>
        <authorList>
            <consortium name="The Broad Institute Genomics Platform"/>
            <consortium name="The Broad Institute Genome Sequencing Center for Infectious Disease"/>
            <person name="Wu L."/>
            <person name="Ma J."/>
        </authorList>
    </citation>
    <scope>NUCLEOTIDE SEQUENCE [LARGE SCALE GENOMIC DNA]</scope>
    <source>
        <strain evidence="3">CGMCC 1.15342</strain>
    </source>
</reference>